<evidence type="ECO:0000313" key="1">
    <source>
        <dbReference type="EMBL" id="MBO1322319.1"/>
    </source>
</evidence>
<dbReference type="AlphaFoldDB" id="A0A8J7U6V1"/>
<protein>
    <recommendedName>
        <fullName evidence="3">TIGR02270 family protein</fullName>
    </recommendedName>
</protein>
<keyword evidence="2" id="KW-1185">Reference proteome</keyword>
<organism evidence="1 2">
    <name type="scientific">Acanthopleuribacter pedis</name>
    <dbReference type="NCBI Taxonomy" id="442870"/>
    <lineage>
        <taxon>Bacteria</taxon>
        <taxon>Pseudomonadati</taxon>
        <taxon>Acidobacteriota</taxon>
        <taxon>Holophagae</taxon>
        <taxon>Acanthopleuribacterales</taxon>
        <taxon>Acanthopleuribacteraceae</taxon>
        <taxon>Acanthopleuribacter</taxon>
    </lineage>
</organism>
<proteinExistence type="predicted"/>
<gene>
    <name evidence="1" type="ORF">J3U88_27855</name>
</gene>
<evidence type="ECO:0000313" key="2">
    <source>
        <dbReference type="Proteomes" id="UP000664417"/>
    </source>
</evidence>
<name>A0A8J7U6V1_9BACT</name>
<sequence length="456" mass="49774">MNEPATLTAAEHRFALDLYREHLEEASFLYQTRKTLLTDATVPWPSAAVYELRFDNHLRALYDGGDLALDVCRQMEDGADAGAAYTLLRLLLRHDQLNEAVRLVQLWSSGFAADAAADALAAGWPANRLVRLRPLPASPGAMTAAVYGQLIGVRRFPLAKELLQALALHENDFAGTWLMWALGRLGAVEAVSAGLALLQRCGDPVAAAMITTSLLRLGAGEALDLVRRETPSHAWPWTALALAGSRADGRLLCDLLRYQPPRPDLITALALHGDVNQIALLLDLLDHCADDATAAACATGLYLLTGAPLFETAAVQEHIDQDELFDEEIEGLAPGDIPPGLTVTVSEYQRFSEDGERWRRWCDQHAAQFSQGVRYRLGRPMEPAVLVEQAGSELLPAALRQLAYEELVIRYGFDAPFETNRTVAEQRAVLAQLAEAIEAAPARRAGVWTFAGRDLA</sequence>
<evidence type="ECO:0008006" key="3">
    <source>
        <dbReference type="Google" id="ProtNLM"/>
    </source>
</evidence>
<dbReference type="EMBL" id="JAFREP010000034">
    <property type="protein sequence ID" value="MBO1322319.1"/>
    <property type="molecule type" value="Genomic_DNA"/>
</dbReference>
<dbReference type="RefSeq" id="WP_207862292.1">
    <property type="nucleotide sequence ID" value="NZ_JAFREP010000034.1"/>
</dbReference>
<comment type="caution">
    <text evidence="1">The sequence shown here is derived from an EMBL/GenBank/DDBJ whole genome shotgun (WGS) entry which is preliminary data.</text>
</comment>
<reference evidence="1" key="1">
    <citation type="submission" date="2021-03" db="EMBL/GenBank/DDBJ databases">
        <authorList>
            <person name="Wang G."/>
        </authorList>
    </citation>
    <scope>NUCLEOTIDE SEQUENCE</scope>
    <source>
        <strain evidence="1">KCTC 12899</strain>
    </source>
</reference>
<dbReference type="Proteomes" id="UP000664417">
    <property type="component" value="Unassembled WGS sequence"/>
</dbReference>
<accession>A0A8J7U6V1</accession>